<dbReference type="EMBL" id="VSSQ01002373">
    <property type="protein sequence ID" value="MPM15023.1"/>
    <property type="molecule type" value="Genomic_DNA"/>
</dbReference>
<organism evidence="2">
    <name type="scientific">bioreactor metagenome</name>
    <dbReference type="NCBI Taxonomy" id="1076179"/>
    <lineage>
        <taxon>unclassified sequences</taxon>
        <taxon>metagenomes</taxon>
        <taxon>ecological metagenomes</taxon>
    </lineage>
</organism>
<sequence length="82" mass="8846">MMLTRGFGSFGMLCSGFGAAYPGLWLGLAALFVAALVVVIVLLSKKSRKTTNDGAADALKLRYIKGELTEEEYLKMKDVLGK</sequence>
<proteinExistence type="predicted"/>
<gene>
    <name evidence="2" type="ORF">SDC9_61388</name>
</gene>
<evidence type="ECO:0000313" key="2">
    <source>
        <dbReference type="EMBL" id="MPM15023.1"/>
    </source>
</evidence>
<feature type="transmembrane region" description="Helical" evidence="1">
    <location>
        <begin position="20"/>
        <end position="43"/>
    </location>
</feature>
<reference evidence="2" key="1">
    <citation type="submission" date="2019-08" db="EMBL/GenBank/DDBJ databases">
        <authorList>
            <person name="Kucharzyk K."/>
            <person name="Murdoch R.W."/>
            <person name="Higgins S."/>
            <person name="Loffler F."/>
        </authorList>
    </citation>
    <scope>NUCLEOTIDE SEQUENCE</scope>
</reference>
<evidence type="ECO:0000256" key="1">
    <source>
        <dbReference type="SAM" id="Phobius"/>
    </source>
</evidence>
<keyword evidence="1" id="KW-0812">Transmembrane</keyword>
<protein>
    <recommendedName>
        <fullName evidence="3">SHOCT domain-containing protein</fullName>
    </recommendedName>
</protein>
<dbReference type="AlphaFoldDB" id="A0A644XLB1"/>
<name>A0A644XLB1_9ZZZZ</name>
<keyword evidence="1" id="KW-0472">Membrane</keyword>
<evidence type="ECO:0008006" key="3">
    <source>
        <dbReference type="Google" id="ProtNLM"/>
    </source>
</evidence>
<accession>A0A644XLB1</accession>
<comment type="caution">
    <text evidence="2">The sequence shown here is derived from an EMBL/GenBank/DDBJ whole genome shotgun (WGS) entry which is preliminary data.</text>
</comment>
<keyword evidence="1" id="KW-1133">Transmembrane helix</keyword>